<dbReference type="PROSITE" id="PS50172">
    <property type="entry name" value="BRCT"/>
    <property type="match status" value="1"/>
</dbReference>
<feature type="domain" description="BRCT" evidence="2">
    <location>
        <begin position="139"/>
        <end position="227"/>
    </location>
</feature>
<evidence type="ECO:0000256" key="1">
    <source>
        <dbReference type="SAM" id="MobiDB-lite"/>
    </source>
</evidence>
<protein>
    <recommendedName>
        <fullName evidence="2">BRCT domain-containing protein</fullName>
    </recommendedName>
</protein>
<dbReference type="Pfam" id="PF20415">
    <property type="entry name" value="DUF6699"/>
    <property type="match status" value="1"/>
</dbReference>
<reference evidence="3 4" key="1">
    <citation type="submission" date="2019-11" db="EMBL/GenBank/DDBJ databases">
        <authorList>
            <person name="Jiao W.-B."/>
            <person name="Schneeberger K."/>
        </authorList>
    </citation>
    <scope>NUCLEOTIDE SEQUENCE [LARGE SCALE GENOMIC DNA]</scope>
    <source>
        <strain evidence="4">cv. An-1</strain>
    </source>
</reference>
<evidence type="ECO:0000259" key="2">
    <source>
        <dbReference type="PROSITE" id="PS50172"/>
    </source>
</evidence>
<accession>A0A654FED6</accession>
<organism evidence="3 4">
    <name type="scientific">Arabidopsis thaliana</name>
    <name type="common">Mouse-ear cress</name>
    <dbReference type="NCBI Taxonomy" id="3702"/>
    <lineage>
        <taxon>Eukaryota</taxon>
        <taxon>Viridiplantae</taxon>
        <taxon>Streptophyta</taxon>
        <taxon>Embryophyta</taxon>
        <taxon>Tracheophyta</taxon>
        <taxon>Spermatophyta</taxon>
        <taxon>Magnoliopsida</taxon>
        <taxon>eudicotyledons</taxon>
        <taxon>Gunneridae</taxon>
        <taxon>Pentapetalae</taxon>
        <taxon>rosids</taxon>
        <taxon>malvids</taxon>
        <taxon>Brassicales</taxon>
        <taxon>Brassicaceae</taxon>
        <taxon>Camelineae</taxon>
        <taxon>Arabidopsis</taxon>
    </lineage>
</organism>
<dbReference type="PANTHER" id="PTHR47576">
    <property type="entry name" value="BRCT DOMAIN DNA REPAIR PROTEIN-RELATED"/>
    <property type="match status" value="1"/>
</dbReference>
<dbReference type="EMBL" id="CACRSJ010000106">
    <property type="protein sequence ID" value="VYS59255.1"/>
    <property type="molecule type" value="Genomic_DNA"/>
</dbReference>
<dbReference type="Proteomes" id="UP000426265">
    <property type="component" value="Unassembled WGS sequence"/>
</dbReference>
<feature type="region of interest" description="Disordered" evidence="1">
    <location>
        <begin position="31"/>
        <end position="50"/>
    </location>
</feature>
<dbReference type="AlphaFoldDB" id="A0A654FED6"/>
<evidence type="ECO:0000313" key="3">
    <source>
        <dbReference type="EMBL" id="VYS59255.1"/>
    </source>
</evidence>
<gene>
    <name evidence="3" type="ORF">AN1_LOCUS14697</name>
</gene>
<dbReference type="InterPro" id="IPR046522">
    <property type="entry name" value="DUF6699"/>
</dbReference>
<dbReference type="InterPro" id="IPR001357">
    <property type="entry name" value="BRCT_dom"/>
</dbReference>
<evidence type="ECO:0000313" key="4">
    <source>
        <dbReference type="Proteomes" id="UP000426265"/>
    </source>
</evidence>
<dbReference type="SUPFAM" id="SSF52113">
    <property type="entry name" value="BRCT domain"/>
    <property type="match status" value="1"/>
</dbReference>
<dbReference type="Pfam" id="PF00533">
    <property type="entry name" value="BRCT"/>
    <property type="match status" value="1"/>
</dbReference>
<dbReference type="InterPro" id="IPR036420">
    <property type="entry name" value="BRCT_dom_sf"/>
</dbReference>
<sequence>MEGVRRAEVIDTKRCSKLRVDFTPSLRGSRISEPFSPATTTTTTSRFHPPVRSDGPFSGLIICVTGLSKEARKQVKEATERLGGEYSALLHSLFKLSESFYAVKNPEETKVNEDGLKSVYAVEKLHRGGGVQGIEVTGSKALALSGYSVFIDPDISEEVRRRVLQVAVEGGAKVINQWFIGCNASHVVCEAGSVLRYLGHSSNLVTPLWIQKALEEKPTQNLVQMSVDLARDLRTMLENLGKMGKTLIQPLNQSSLLDSICWTISKPTSTANVIIDSFSNNDDFERKSLSAFFDAKSNDSFTHSMRLLTESERMELVYKNHFITLLLPIDWYGEMGPSSRSYFSETGFTCQQILQNIYAFYQENMSEEELKAAIHTNSRHSEKLRAADSMMKGGKTVFKRIQFLGSEKGFEMLKRVSSFNCSNVYELIIKA</sequence>
<dbReference type="ExpressionAtlas" id="A0A654FED6">
    <property type="expression patterns" value="baseline and differential"/>
</dbReference>
<dbReference type="SMART" id="SM00292">
    <property type="entry name" value="BRCT"/>
    <property type="match status" value="2"/>
</dbReference>
<dbReference type="PANTHER" id="PTHR47576:SF2">
    <property type="entry name" value="BRCT DOMAIN DNA REPAIR PROTEIN-RELATED"/>
    <property type="match status" value="1"/>
</dbReference>
<proteinExistence type="predicted"/>
<name>A0A654FED6_ARATH</name>
<dbReference type="Gene3D" id="3.40.50.10190">
    <property type="entry name" value="BRCT domain"/>
    <property type="match status" value="1"/>
</dbReference>